<proteinExistence type="predicted"/>
<name>A0A6J4PBA1_9ACTN</name>
<protein>
    <submittedName>
        <fullName evidence="1">Uncharacterized protein</fullName>
    </submittedName>
</protein>
<gene>
    <name evidence="1" type="ORF">AVDCRST_MAG75-2640</name>
</gene>
<dbReference type="AlphaFoldDB" id="A0A6J4PBA1"/>
<accession>A0A6J4PBA1</accession>
<reference evidence="1" key="1">
    <citation type="submission" date="2020-02" db="EMBL/GenBank/DDBJ databases">
        <authorList>
            <person name="Meier V. D."/>
        </authorList>
    </citation>
    <scope>NUCLEOTIDE SEQUENCE</scope>
    <source>
        <strain evidence="1">AVDCRST_MAG75</strain>
    </source>
</reference>
<organism evidence="1">
    <name type="scientific">uncultured Propionibacteriaceae bacterium</name>
    <dbReference type="NCBI Taxonomy" id="257457"/>
    <lineage>
        <taxon>Bacteria</taxon>
        <taxon>Bacillati</taxon>
        <taxon>Actinomycetota</taxon>
        <taxon>Actinomycetes</taxon>
        <taxon>Propionibacteriales</taxon>
        <taxon>Propionibacteriaceae</taxon>
        <taxon>environmental samples</taxon>
    </lineage>
</organism>
<sequence length="285" mass="31862">MATVGGVVSVLGIRVSGNLRARWRAWFAPPLQPFPADRLSAEDQELLSARRAEPTPEVRDTFHMYGGDWAWLEESEFVRLPLNVRRALLLRREATGRLTKLDEQQQRRMNDSDRTDSRIVWWPWVLRRIGDGPVLDYVLKGVIPSRHREVASSTWAAASRKLPGARDLAGRFPSGSGPNCFSNVMAAAGIAGAESQPIVREPFDAWLNEHTAPISDTGHDHLPGVVLVWRNSEGQPDHAAVTVGDGYALNKPSQAWCSPRFVWTVPETIAAGRYRGLRLSRYLIR</sequence>
<dbReference type="EMBL" id="CADCUO010000189">
    <property type="protein sequence ID" value="CAA9409424.1"/>
    <property type="molecule type" value="Genomic_DNA"/>
</dbReference>
<evidence type="ECO:0000313" key="1">
    <source>
        <dbReference type="EMBL" id="CAA9409424.1"/>
    </source>
</evidence>